<protein>
    <submittedName>
        <fullName evidence="2">Uncharacterized protein</fullName>
    </submittedName>
</protein>
<evidence type="ECO:0000256" key="1">
    <source>
        <dbReference type="SAM" id="SignalP"/>
    </source>
</evidence>
<keyword evidence="3" id="KW-1185">Reference proteome</keyword>
<dbReference type="Gene3D" id="2.60.120.560">
    <property type="entry name" value="Exo-inulinase, domain 1"/>
    <property type="match status" value="1"/>
</dbReference>
<dbReference type="RefSeq" id="WP_324387607.1">
    <property type="nucleotide sequence ID" value="NZ_BAAAPN010000052.1"/>
</dbReference>
<sequence>MDRRSLLTAAAVVPVTGLLLPEAAHAAPAGFNSTFNGSKAGWSNVRGTWTLKPGNLYSRGIPGMRVSTKRTGNYSDFYYAVRMRRRGNSTGVAANALVVRGNPGSVDGTGNWKPSYLFQYANQGWYSVWRINANGTEGAVVNWTRTSSVFSTGYNFVEVWVDGDYLDFHINGTHQWSGYDSALSFGQVGISYYTEPSKTAECFIDSASLTIIGSRREPCRLGAAGRAVPGGSINMAPR</sequence>
<gene>
    <name evidence="2" type="ORF">GCM10009810_23140</name>
</gene>
<dbReference type="EMBL" id="BAAAPN010000052">
    <property type="protein sequence ID" value="GAA1763287.1"/>
    <property type="molecule type" value="Genomic_DNA"/>
</dbReference>
<dbReference type="Proteomes" id="UP001501475">
    <property type="component" value="Unassembled WGS sequence"/>
</dbReference>
<feature type="signal peptide" evidence="1">
    <location>
        <begin position="1"/>
        <end position="26"/>
    </location>
</feature>
<name>A0ABN2KQQ9_9MICO</name>
<evidence type="ECO:0000313" key="2">
    <source>
        <dbReference type="EMBL" id="GAA1763287.1"/>
    </source>
</evidence>
<reference evidence="2 3" key="1">
    <citation type="journal article" date="2019" name="Int. J. Syst. Evol. Microbiol.">
        <title>The Global Catalogue of Microorganisms (GCM) 10K type strain sequencing project: providing services to taxonomists for standard genome sequencing and annotation.</title>
        <authorList>
            <consortium name="The Broad Institute Genomics Platform"/>
            <consortium name="The Broad Institute Genome Sequencing Center for Infectious Disease"/>
            <person name="Wu L."/>
            <person name="Ma J."/>
        </authorList>
    </citation>
    <scope>NUCLEOTIDE SEQUENCE [LARGE SCALE GENOMIC DNA]</scope>
    <source>
        <strain evidence="2 3">JCM 15591</strain>
    </source>
</reference>
<feature type="chain" id="PRO_5046144556" evidence="1">
    <location>
        <begin position="27"/>
        <end position="238"/>
    </location>
</feature>
<accession>A0ABN2KQQ9</accession>
<keyword evidence="1" id="KW-0732">Signal</keyword>
<evidence type="ECO:0000313" key="3">
    <source>
        <dbReference type="Proteomes" id="UP001501475"/>
    </source>
</evidence>
<proteinExistence type="predicted"/>
<organism evidence="2 3">
    <name type="scientific">Nostocoides vanveenii</name>
    <dbReference type="NCBI Taxonomy" id="330835"/>
    <lineage>
        <taxon>Bacteria</taxon>
        <taxon>Bacillati</taxon>
        <taxon>Actinomycetota</taxon>
        <taxon>Actinomycetes</taxon>
        <taxon>Micrococcales</taxon>
        <taxon>Intrasporangiaceae</taxon>
        <taxon>Nostocoides</taxon>
    </lineage>
</organism>
<comment type="caution">
    <text evidence="2">The sequence shown here is derived from an EMBL/GenBank/DDBJ whole genome shotgun (WGS) entry which is preliminary data.</text>
</comment>